<evidence type="ECO:0000256" key="1">
    <source>
        <dbReference type="SAM" id="Coils"/>
    </source>
</evidence>
<organism evidence="2">
    <name type="scientific">viral metagenome</name>
    <dbReference type="NCBI Taxonomy" id="1070528"/>
    <lineage>
        <taxon>unclassified sequences</taxon>
        <taxon>metagenomes</taxon>
        <taxon>organismal metagenomes</taxon>
    </lineage>
</organism>
<keyword evidence="1" id="KW-0175">Coiled coil</keyword>
<sequence length="133" mass="15651">MTEQNNKNTCLCGKIYKTRSGLWKHKNKCTFNPDEKDVPKVLQEEESSIDKLNQRVSEIIERENTHLQIIQELIQRDSTNLKIIQKLCEQVKTLEEEKEQERQTTIAASKEVQYMTTVIEDLWNNPKPCNKCN</sequence>
<proteinExistence type="predicted"/>
<protein>
    <submittedName>
        <fullName evidence="2">Uncharacterized protein</fullName>
    </submittedName>
</protein>
<dbReference type="AlphaFoldDB" id="A0A6C0IJT9"/>
<feature type="coiled-coil region" evidence="1">
    <location>
        <begin position="42"/>
        <end position="111"/>
    </location>
</feature>
<name>A0A6C0IJT9_9ZZZZ</name>
<accession>A0A6C0IJT9</accession>
<dbReference type="EMBL" id="MN740207">
    <property type="protein sequence ID" value="QHT93454.1"/>
    <property type="molecule type" value="Genomic_DNA"/>
</dbReference>
<evidence type="ECO:0000313" key="2">
    <source>
        <dbReference type="EMBL" id="QHT93454.1"/>
    </source>
</evidence>
<reference evidence="2" key="1">
    <citation type="journal article" date="2020" name="Nature">
        <title>Giant virus diversity and host interactions through global metagenomics.</title>
        <authorList>
            <person name="Schulz F."/>
            <person name="Roux S."/>
            <person name="Paez-Espino D."/>
            <person name="Jungbluth S."/>
            <person name="Walsh D.A."/>
            <person name="Denef V.J."/>
            <person name="McMahon K.D."/>
            <person name="Konstantinidis K.T."/>
            <person name="Eloe-Fadrosh E.A."/>
            <person name="Kyrpides N.C."/>
            <person name="Woyke T."/>
        </authorList>
    </citation>
    <scope>NUCLEOTIDE SEQUENCE</scope>
    <source>
        <strain evidence="2">GVMAG-M-3300024252-29</strain>
    </source>
</reference>